<keyword evidence="7" id="KW-1185">Reference proteome</keyword>
<dbReference type="InterPro" id="IPR029299">
    <property type="entry name" value="ALMS_motif"/>
</dbReference>
<evidence type="ECO:0000256" key="3">
    <source>
        <dbReference type="ARBA" id="ARBA00023212"/>
    </source>
</evidence>
<feature type="compositionally biased region" description="Basic and acidic residues" evidence="4">
    <location>
        <begin position="85"/>
        <end position="103"/>
    </location>
</feature>
<comment type="caution">
    <text evidence="6">The sequence shown here is derived from an EMBL/GenBank/DDBJ whole genome shotgun (WGS) entry which is preliminary data.</text>
</comment>
<organism evidence="6 7">
    <name type="scientific">Liparis tanakae</name>
    <name type="common">Tanaka's snailfish</name>
    <dbReference type="NCBI Taxonomy" id="230148"/>
    <lineage>
        <taxon>Eukaryota</taxon>
        <taxon>Metazoa</taxon>
        <taxon>Chordata</taxon>
        <taxon>Craniata</taxon>
        <taxon>Vertebrata</taxon>
        <taxon>Euteleostomi</taxon>
        <taxon>Actinopterygii</taxon>
        <taxon>Neopterygii</taxon>
        <taxon>Teleostei</taxon>
        <taxon>Neoteleostei</taxon>
        <taxon>Acanthomorphata</taxon>
        <taxon>Eupercaria</taxon>
        <taxon>Perciformes</taxon>
        <taxon>Cottioidei</taxon>
        <taxon>Cottales</taxon>
        <taxon>Liparidae</taxon>
        <taxon>Liparis</taxon>
    </lineage>
</organism>
<feature type="compositionally biased region" description="Polar residues" evidence="4">
    <location>
        <begin position="1"/>
        <end position="11"/>
    </location>
</feature>
<dbReference type="OrthoDB" id="8899035at2759"/>
<gene>
    <name evidence="6" type="ORF">EYF80_039462</name>
</gene>
<evidence type="ECO:0000256" key="2">
    <source>
        <dbReference type="ARBA" id="ARBA00022490"/>
    </source>
</evidence>
<evidence type="ECO:0000313" key="6">
    <source>
        <dbReference type="EMBL" id="TNN50334.1"/>
    </source>
</evidence>
<proteinExistence type="predicted"/>
<feature type="region of interest" description="Disordered" evidence="4">
    <location>
        <begin position="83"/>
        <end position="110"/>
    </location>
</feature>
<reference evidence="6 7" key="1">
    <citation type="submission" date="2019-03" db="EMBL/GenBank/DDBJ databases">
        <title>First draft genome of Liparis tanakae, snailfish: a comprehensive survey of snailfish specific genes.</title>
        <authorList>
            <person name="Kim W."/>
            <person name="Song I."/>
            <person name="Jeong J.-H."/>
            <person name="Kim D."/>
            <person name="Kim S."/>
            <person name="Ryu S."/>
            <person name="Song J.Y."/>
            <person name="Lee S.K."/>
        </authorList>
    </citation>
    <scope>NUCLEOTIDE SEQUENCE [LARGE SCALE GENOMIC DNA]</scope>
    <source>
        <tissue evidence="6">Muscle</tissue>
    </source>
</reference>
<keyword evidence="3" id="KW-0206">Cytoskeleton</keyword>
<dbReference type="GO" id="GO:0005813">
    <property type="term" value="C:centrosome"/>
    <property type="evidence" value="ECO:0007669"/>
    <property type="project" value="UniProtKB-SubCell"/>
</dbReference>
<feature type="region of interest" description="Disordered" evidence="4">
    <location>
        <begin position="1"/>
        <end position="33"/>
    </location>
</feature>
<comment type="subcellular location">
    <subcellularLocation>
        <location evidence="1">Cytoplasm</location>
        <location evidence="1">Cytoskeleton</location>
        <location evidence="1">Microtubule organizing center</location>
        <location evidence="1">Centrosome</location>
    </subcellularLocation>
</comment>
<dbReference type="Proteomes" id="UP000314294">
    <property type="component" value="Unassembled WGS sequence"/>
</dbReference>
<evidence type="ECO:0000259" key="5">
    <source>
        <dbReference type="Pfam" id="PF15309"/>
    </source>
</evidence>
<evidence type="ECO:0000256" key="1">
    <source>
        <dbReference type="ARBA" id="ARBA00004300"/>
    </source>
</evidence>
<dbReference type="AlphaFoldDB" id="A0A4Z2GCB0"/>
<evidence type="ECO:0000256" key="4">
    <source>
        <dbReference type="SAM" id="MobiDB-lite"/>
    </source>
</evidence>
<feature type="domain" description="ALMS motif" evidence="5">
    <location>
        <begin position="46"/>
        <end position="112"/>
    </location>
</feature>
<accession>A0A4Z2GCB0</accession>
<sequence length="131" mass="14875">MRRTWTKQAGSEETEARQEGGGSSEPQKVPEKTSWLKADFLEGTSHNLSLKEALELLRPDFISHSQGRVRRLEQRARRRRCMHGSHPDLVEGLGEDRGKEKRNCTTPDPHSGSNTYMEYWTVGMKAHSVVG</sequence>
<dbReference type="Pfam" id="PF15309">
    <property type="entry name" value="ALMS_motif"/>
    <property type="match status" value="1"/>
</dbReference>
<name>A0A4Z2GCB0_9TELE</name>
<keyword evidence="2" id="KW-0963">Cytoplasm</keyword>
<protein>
    <recommendedName>
        <fullName evidence="5">ALMS motif domain-containing protein</fullName>
    </recommendedName>
</protein>
<dbReference type="EMBL" id="SRLO01000621">
    <property type="protein sequence ID" value="TNN50334.1"/>
    <property type="molecule type" value="Genomic_DNA"/>
</dbReference>
<evidence type="ECO:0000313" key="7">
    <source>
        <dbReference type="Proteomes" id="UP000314294"/>
    </source>
</evidence>